<organism evidence="2 3">
    <name type="scientific">Romanomermis culicivorax</name>
    <name type="common">Nematode worm</name>
    <dbReference type="NCBI Taxonomy" id="13658"/>
    <lineage>
        <taxon>Eukaryota</taxon>
        <taxon>Metazoa</taxon>
        <taxon>Ecdysozoa</taxon>
        <taxon>Nematoda</taxon>
        <taxon>Enoplea</taxon>
        <taxon>Dorylaimia</taxon>
        <taxon>Mermithida</taxon>
        <taxon>Mermithoidea</taxon>
        <taxon>Mermithidae</taxon>
        <taxon>Romanomermis</taxon>
    </lineage>
</organism>
<name>A0A915L3I8_ROMCU</name>
<feature type="domain" description="Integrase catalytic" evidence="1">
    <location>
        <begin position="1"/>
        <end position="127"/>
    </location>
</feature>
<keyword evidence="2" id="KW-1185">Reference proteome</keyword>
<evidence type="ECO:0000313" key="2">
    <source>
        <dbReference type="Proteomes" id="UP000887565"/>
    </source>
</evidence>
<dbReference type="Proteomes" id="UP000887565">
    <property type="component" value="Unplaced"/>
</dbReference>
<dbReference type="PROSITE" id="PS50994">
    <property type="entry name" value="INTEGRASE"/>
    <property type="match status" value="1"/>
</dbReference>
<dbReference type="InterPro" id="IPR036397">
    <property type="entry name" value="RNaseH_sf"/>
</dbReference>
<dbReference type="WBParaSite" id="nRc.2.0.1.t45638-RA">
    <property type="protein sequence ID" value="nRc.2.0.1.t45638-RA"/>
    <property type="gene ID" value="nRc.2.0.1.g45638"/>
</dbReference>
<reference evidence="3" key="1">
    <citation type="submission" date="2022-11" db="UniProtKB">
        <authorList>
            <consortium name="WormBaseParasite"/>
        </authorList>
    </citation>
    <scope>IDENTIFICATION</scope>
</reference>
<dbReference type="InterPro" id="IPR012337">
    <property type="entry name" value="RNaseH-like_sf"/>
</dbReference>
<dbReference type="Gene3D" id="3.30.420.10">
    <property type="entry name" value="Ribonuclease H-like superfamily/Ribonuclease H"/>
    <property type="match status" value="1"/>
</dbReference>
<evidence type="ECO:0000259" key="1">
    <source>
        <dbReference type="PROSITE" id="PS50994"/>
    </source>
</evidence>
<dbReference type="GO" id="GO:0015074">
    <property type="term" value="P:DNA integration"/>
    <property type="evidence" value="ECO:0007669"/>
    <property type="project" value="InterPro"/>
</dbReference>
<accession>A0A915L3I8</accession>
<dbReference type="GO" id="GO:0003676">
    <property type="term" value="F:nucleic acid binding"/>
    <property type="evidence" value="ECO:0007669"/>
    <property type="project" value="InterPro"/>
</dbReference>
<sequence>MVIDYLSGFPEVPLCPNHTAQRTINFLTELFARYGNHAVLVSDNRPEDTFIEFRSKPDIQHHATLIYHQHSNGKVEVFNRLLKFHAQATATSNTPLAKVMTELLAQFRAEGPNQETLSPAEIMLNRRACLPFEPHQSVSEPATPQWKKPKQNVCFEEKCQPKQQKPRH</sequence>
<evidence type="ECO:0000313" key="3">
    <source>
        <dbReference type="WBParaSite" id="nRc.2.0.1.t45638-RA"/>
    </source>
</evidence>
<protein>
    <submittedName>
        <fullName evidence="3">Integrase catalytic domain-containing protein</fullName>
    </submittedName>
</protein>
<dbReference type="PANTHER" id="PTHR37984">
    <property type="entry name" value="PROTEIN CBG26694"/>
    <property type="match status" value="1"/>
</dbReference>
<dbReference type="InterPro" id="IPR050951">
    <property type="entry name" value="Retrovirus_Pol_polyprotein"/>
</dbReference>
<dbReference type="AlphaFoldDB" id="A0A915L3I8"/>
<proteinExistence type="predicted"/>
<dbReference type="PANTHER" id="PTHR37984:SF15">
    <property type="entry name" value="INTEGRASE CATALYTIC DOMAIN-CONTAINING PROTEIN"/>
    <property type="match status" value="1"/>
</dbReference>
<dbReference type="SUPFAM" id="SSF53098">
    <property type="entry name" value="Ribonuclease H-like"/>
    <property type="match status" value="1"/>
</dbReference>
<dbReference type="InterPro" id="IPR001584">
    <property type="entry name" value="Integrase_cat-core"/>
</dbReference>